<sequence length="801" mass="89154">MGSKDAALAAVALDGLDLRHFFPLRGDKELVLAAVQHTGMALCYAAKELQEDKEVVLAAVAQHWMALQYASDEMTEDNDVVQLAVSANGLALKEAGPRSRGMLVHVMEAVKNDGRALQYASEDLRKDHLVVMEALKSNPEALEFAHDDVKEVLEVIMPALRRDGAVLRFLPHSMRDSCDVTMDAVQTCGLAVSFATAKVRADREVMMTAARKDGLALAYAVQELLDDEDLVEAACEENALALQYASDRWRSDKDFVKTVLGRDGRALEFVSGGLSDDFELCMEAVNETGEALIHCSAALRDNEDICRMALHNDGLQLLNVSPRLRQDRELALLAVSTHPPVLAHLLEEQIFDQELVSTAVSHDGLVLIFAPETMRDDEVVVQAAVSQNGLALEYASARLRSKCEIVLAALGENPEAVHHVLPIMRDDQEMMAFGQDRRPHLPSQLKSRLRPLALKMALARIRMFLEPLLKKLKVHWEQARPILRKLNSLEELQLAADDPEAFLKGLDSREDVGMDWKIALLRPSLEPVANERSLWWDEMAPVLRSCSAKELKAASEDGKRFLDSLMSKTRGETARLLCIAQLRRPLSAVLPKGLPWHDVVPALHQVETVKELQTAREAPDLLLWKMNSNSQEWAPALLYQFLRLRPKMEPKLAEVAPGVYWEDFAKSLQALEPLELLQAEKSIYRFLQLLDIYPADPPGRWWFMARLRPHMELQLETQGNTWEEAVEMMSEMDAAFDLKPAIHGPAAFCLRLAEGPARLAFGAFGADGANRTLRPEDLQGLQIRVSTADSFEGAAAATESP</sequence>
<dbReference type="InterPro" id="IPR025197">
    <property type="entry name" value="DUF4116"/>
</dbReference>
<feature type="domain" description="DUF4116" evidence="1">
    <location>
        <begin position="5"/>
        <end position="50"/>
    </location>
</feature>
<feature type="domain" description="DUF4116" evidence="1">
    <location>
        <begin position="106"/>
        <end position="149"/>
    </location>
</feature>
<dbReference type="Proteomes" id="UP001178507">
    <property type="component" value="Unassembled WGS sequence"/>
</dbReference>
<evidence type="ECO:0000259" key="1">
    <source>
        <dbReference type="Pfam" id="PF13475"/>
    </source>
</evidence>
<protein>
    <recommendedName>
        <fullName evidence="1">DUF4116 domain-containing protein</fullName>
    </recommendedName>
</protein>
<comment type="caution">
    <text evidence="2">The sequence shown here is derived from an EMBL/GenBank/DDBJ whole genome shotgun (WGS) entry which is preliminary data.</text>
</comment>
<reference evidence="2" key="1">
    <citation type="submission" date="2023-08" db="EMBL/GenBank/DDBJ databases">
        <authorList>
            <person name="Chen Y."/>
            <person name="Shah S."/>
            <person name="Dougan E. K."/>
            <person name="Thang M."/>
            <person name="Chan C."/>
        </authorList>
    </citation>
    <scope>NUCLEOTIDE SEQUENCE</scope>
</reference>
<feature type="domain" description="DUF4116" evidence="1">
    <location>
        <begin position="227"/>
        <end position="271"/>
    </location>
</feature>
<evidence type="ECO:0000313" key="3">
    <source>
        <dbReference type="Proteomes" id="UP001178507"/>
    </source>
</evidence>
<dbReference type="Pfam" id="PF13475">
    <property type="entry name" value="DUF4116"/>
    <property type="match status" value="6"/>
</dbReference>
<dbReference type="AlphaFoldDB" id="A0AA36J9H7"/>
<gene>
    <name evidence="2" type="ORF">EVOR1521_LOCUS24734</name>
</gene>
<dbReference type="EMBL" id="CAUJNA010003423">
    <property type="protein sequence ID" value="CAJ1401621.1"/>
    <property type="molecule type" value="Genomic_DNA"/>
</dbReference>
<accession>A0AA36J9H7</accession>
<evidence type="ECO:0000313" key="2">
    <source>
        <dbReference type="EMBL" id="CAJ1401621.1"/>
    </source>
</evidence>
<name>A0AA36J9H7_9DINO</name>
<feature type="domain" description="DUF4116" evidence="1">
    <location>
        <begin position="352"/>
        <end position="400"/>
    </location>
</feature>
<keyword evidence="3" id="KW-1185">Reference proteome</keyword>
<feature type="domain" description="DUF4116" evidence="1">
    <location>
        <begin position="302"/>
        <end position="345"/>
    </location>
</feature>
<proteinExistence type="predicted"/>
<organism evidence="2 3">
    <name type="scientific">Effrenium voratum</name>
    <dbReference type="NCBI Taxonomy" id="2562239"/>
    <lineage>
        <taxon>Eukaryota</taxon>
        <taxon>Sar</taxon>
        <taxon>Alveolata</taxon>
        <taxon>Dinophyceae</taxon>
        <taxon>Suessiales</taxon>
        <taxon>Symbiodiniaceae</taxon>
        <taxon>Effrenium</taxon>
    </lineage>
</organism>
<feature type="domain" description="DUF4116" evidence="1">
    <location>
        <begin position="52"/>
        <end position="97"/>
    </location>
</feature>